<dbReference type="WBParaSite" id="Csp11.Scaffold629.g10087.t2">
    <property type="protein sequence ID" value="Csp11.Scaffold629.g10087.t2"/>
    <property type="gene ID" value="Csp11.Scaffold629.g10087"/>
</dbReference>
<reference evidence="2" key="1">
    <citation type="submission" date="2016-11" db="UniProtKB">
        <authorList>
            <consortium name="WormBaseParasite"/>
        </authorList>
    </citation>
    <scope>IDENTIFICATION</scope>
</reference>
<proteinExistence type="predicted"/>
<evidence type="ECO:0000313" key="2">
    <source>
        <dbReference type="WBParaSite" id="Csp11.Scaffold629.g10087.t2"/>
    </source>
</evidence>
<protein>
    <submittedName>
        <fullName evidence="2">Mediator of RNA polymerase II transcription subunit 7</fullName>
    </submittedName>
</protein>
<keyword evidence="1" id="KW-1185">Reference proteome</keyword>
<dbReference type="eggNOG" id="ENOG502TJAY">
    <property type="taxonomic scope" value="Eukaryota"/>
</dbReference>
<organism evidence="1 2">
    <name type="scientific">Caenorhabditis tropicalis</name>
    <dbReference type="NCBI Taxonomy" id="1561998"/>
    <lineage>
        <taxon>Eukaryota</taxon>
        <taxon>Metazoa</taxon>
        <taxon>Ecdysozoa</taxon>
        <taxon>Nematoda</taxon>
        <taxon>Chromadorea</taxon>
        <taxon>Rhabditida</taxon>
        <taxon>Rhabditina</taxon>
        <taxon>Rhabditomorpha</taxon>
        <taxon>Rhabditoidea</taxon>
        <taxon>Rhabditidae</taxon>
        <taxon>Peloderinae</taxon>
        <taxon>Caenorhabditis</taxon>
    </lineage>
</organism>
<sequence length="132" mass="14646">MSSESAFKVPYPKFYHPLVTQQEAEDLSKRLSGLKKLIQKPRANLPELQPFLHQLIQALHALVMSSTCQYTPEARQIAETGFRTTKMLEDVVIRTIVSGDSPRVVYEASIAELQKSGLLPRESSPGTSSSST</sequence>
<evidence type="ECO:0000313" key="1">
    <source>
        <dbReference type="Proteomes" id="UP000095282"/>
    </source>
</evidence>
<accession>A0A1I7TN54</accession>
<name>A0A1I7TN54_9PELO</name>
<dbReference type="Proteomes" id="UP000095282">
    <property type="component" value="Unplaced"/>
</dbReference>
<dbReference type="AlphaFoldDB" id="A0A1I7TN54"/>